<dbReference type="PANTHER" id="PTHR11010">
    <property type="entry name" value="PROTEASE S28 PRO-X CARBOXYPEPTIDASE-RELATED"/>
    <property type="match status" value="1"/>
</dbReference>
<proteinExistence type="inferred from homology"/>
<dbReference type="InterPro" id="IPR029058">
    <property type="entry name" value="AB_hydrolase_fold"/>
</dbReference>
<dbReference type="EMBL" id="CP034205">
    <property type="protein sequence ID" value="QBZ56253.1"/>
    <property type="molecule type" value="Genomic_DNA"/>
</dbReference>
<gene>
    <name evidence="7" type="ORF">PoMZ_01159</name>
</gene>
<evidence type="ECO:0000256" key="4">
    <source>
        <dbReference type="ARBA" id="ARBA00022801"/>
    </source>
</evidence>
<evidence type="ECO:0000256" key="2">
    <source>
        <dbReference type="ARBA" id="ARBA00022670"/>
    </source>
</evidence>
<protein>
    <recommendedName>
        <fullName evidence="9">Endoprotease</fullName>
    </recommendedName>
</protein>
<evidence type="ECO:0000256" key="3">
    <source>
        <dbReference type="ARBA" id="ARBA00022729"/>
    </source>
</evidence>
<dbReference type="Pfam" id="PF05577">
    <property type="entry name" value="Peptidase_S28"/>
    <property type="match status" value="1"/>
</dbReference>
<sequence>MRPLTTILLTTAHLLFGQVPTSSAAWLEPRHHFTNRGGYAKMGSGIKVVVHPHPQLVGSSTFDQLLDHHNPSKGTFKQRYFWDASSWAGPGSPVFLFNPGEDAADGYVGYLDNHTLPGLYADTFQGAVIVIEHRYWGKSIPFDILTAETLQYLDVPQSIMDMTHFAKTVQLSFDSSGDGGANAEKAPWVLIGGSYSGALAAWTQKLSPGVFWAYHATSAVIEAVHDFHTYFAPIEAALPRNCSADVRAVVAHVDRVLDSRNSTAARQLKRMFGLEHLGHDDFAEQITTPIWKWQGDHRAVFDFCDYMQTDDGSIKNVNLTSDRGLGLEKALPLYAKFVNATQGEVCRQFNCDSHSNARGFNTPMDLSGRRQWDWMLCHNPFGWWQVGPPKSDGTNIVSSHLRPEHFSRQCALMFPTTGGFNSGSVRGFTESMLNAWTAGWDAEFERVIFCNGGDDPWNSATVTSKFRPGGPRRSTDKAPVFVIPGGIHVPDLVVDDTPSESLVVSQEIEVMERWLAEWTEEHSRGPVG</sequence>
<dbReference type="Proteomes" id="UP000294847">
    <property type="component" value="Chromosome 2"/>
</dbReference>
<keyword evidence="3 6" id="KW-0732">Signal</keyword>
<reference evidence="7 8" key="1">
    <citation type="journal article" date="2019" name="Mol. Biol. Evol.">
        <title>Blast fungal genomes show frequent chromosomal changes, gene gains and losses, and effector gene turnover.</title>
        <authorList>
            <person name="Gomez Luciano L.B."/>
            <person name="Jason Tsai I."/>
            <person name="Chuma I."/>
            <person name="Tosa Y."/>
            <person name="Chen Y.H."/>
            <person name="Li J.Y."/>
            <person name="Li M.Y."/>
            <person name="Jade Lu M.Y."/>
            <person name="Nakayashiki H."/>
            <person name="Li W.H."/>
        </authorList>
    </citation>
    <scope>NUCLEOTIDE SEQUENCE [LARGE SCALE GENOMIC DNA]</scope>
    <source>
        <strain evidence="7">MZ5-1-6</strain>
    </source>
</reference>
<keyword evidence="2" id="KW-0645">Protease</keyword>
<dbReference type="Gene3D" id="3.40.50.1820">
    <property type="entry name" value="alpha/beta hydrolase"/>
    <property type="match status" value="2"/>
</dbReference>
<dbReference type="FunFam" id="3.40.50.1820:FF:000165">
    <property type="entry name" value="Serine peptidase, putative"/>
    <property type="match status" value="1"/>
</dbReference>
<dbReference type="GO" id="GO:0008239">
    <property type="term" value="F:dipeptidyl-peptidase activity"/>
    <property type="evidence" value="ECO:0007669"/>
    <property type="project" value="TreeGrafter"/>
</dbReference>
<accession>A0A4P7N1X9</accession>
<evidence type="ECO:0000256" key="1">
    <source>
        <dbReference type="ARBA" id="ARBA00011079"/>
    </source>
</evidence>
<evidence type="ECO:0000313" key="8">
    <source>
        <dbReference type="Proteomes" id="UP000294847"/>
    </source>
</evidence>
<keyword evidence="4" id="KW-0378">Hydrolase</keyword>
<dbReference type="GO" id="GO:0070008">
    <property type="term" value="F:serine-type exopeptidase activity"/>
    <property type="evidence" value="ECO:0007669"/>
    <property type="project" value="InterPro"/>
</dbReference>
<dbReference type="InterPro" id="IPR008758">
    <property type="entry name" value="Peptidase_S28"/>
</dbReference>
<evidence type="ECO:0000256" key="6">
    <source>
        <dbReference type="SAM" id="SignalP"/>
    </source>
</evidence>
<name>A0A4P7N1X9_PYROR</name>
<feature type="signal peptide" evidence="6">
    <location>
        <begin position="1"/>
        <end position="24"/>
    </location>
</feature>
<keyword evidence="5" id="KW-0325">Glycoprotein</keyword>
<evidence type="ECO:0000313" key="7">
    <source>
        <dbReference type="EMBL" id="QBZ56253.1"/>
    </source>
</evidence>
<organism evidence="7 8">
    <name type="scientific">Pyricularia oryzae</name>
    <name type="common">Rice blast fungus</name>
    <name type="synonym">Magnaporthe oryzae</name>
    <dbReference type="NCBI Taxonomy" id="318829"/>
    <lineage>
        <taxon>Eukaryota</taxon>
        <taxon>Fungi</taxon>
        <taxon>Dikarya</taxon>
        <taxon>Ascomycota</taxon>
        <taxon>Pezizomycotina</taxon>
        <taxon>Sordariomycetes</taxon>
        <taxon>Sordariomycetidae</taxon>
        <taxon>Magnaporthales</taxon>
        <taxon>Pyriculariaceae</taxon>
        <taxon>Pyricularia</taxon>
    </lineage>
</organism>
<dbReference type="AlphaFoldDB" id="A0A4P7N1X9"/>
<dbReference type="SUPFAM" id="SSF53474">
    <property type="entry name" value="alpha/beta-Hydrolases"/>
    <property type="match status" value="1"/>
</dbReference>
<feature type="chain" id="PRO_5020465204" description="Endoprotease" evidence="6">
    <location>
        <begin position="25"/>
        <end position="528"/>
    </location>
</feature>
<dbReference type="PANTHER" id="PTHR11010:SF23">
    <property type="entry name" value="SERINE PEPTIDASE"/>
    <property type="match status" value="1"/>
</dbReference>
<dbReference type="GO" id="GO:0006508">
    <property type="term" value="P:proteolysis"/>
    <property type="evidence" value="ECO:0007669"/>
    <property type="project" value="UniProtKB-KW"/>
</dbReference>
<evidence type="ECO:0008006" key="9">
    <source>
        <dbReference type="Google" id="ProtNLM"/>
    </source>
</evidence>
<evidence type="ECO:0000256" key="5">
    <source>
        <dbReference type="ARBA" id="ARBA00023180"/>
    </source>
</evidence>
<comment type="similarity">
    <text evidence="1">Belongs to the peptidase S28 family.</text>
</comment>